<evidence type="ECO:0000313" key="3">
    <source>
        <dbReference type="Proteomes" id="UP000184267"/>
    </source>
</evidence>
<feature type="transmembrane region" description="Helical" evidence="1">
    <location>
        <begin position="47"/>
        <end position="65"/>
    </location>
</feature>
<gene>
    <name evidence="2" type="ORF">TRAPUB_7925</name>
</gene>
<comment type="caution">
    <text evidence="2">The sequence shown here is derived from an EMBL/GenBank/DDBJ whole genome shotgun (WGS) entry which is preliminary data.</text>
</comment>
<reference evidence="2 3" key="1">
    <citation type="submission" date="2016-10" db="EMBL/GenBank/DDBJ databases">
        <title>Genome sequence of the basidiomycete white-rot fungus Trametes pubescens.</title>
        <authorList>
            <person name="Makela M.R."/>
            <person name="Granchi Z."/>
            <person name="Peng M."/>
            <person name="De Vries R.P."/>
            <person name="Grigoriev I."/>
            <person name="Riley R."/>
            <person name="Hilden K."/>
        </authorList>
    </citation>
    <scope>NUCLEOTIDE SEQUENCE [LARGE SCALE GENOMIC DNA]</scope>
    <source>
        <strain evidence="2 3">FBCC735</strain>
    </source>
</reference>
<keyword evidence="1" id="KW-0812">Transmembrane</keyword>
<protein>
    <submittedName>
        <fullName evidence="2">Uncharacterized protein</fullName>
    </submittedName>
</protein>
<organism evidence="2 3">
    <name type="scientific">Trametes pubescens</name>
    <name type="common">White-rot fungus</name>
    <dbReference type="NCBI Taxonomy" id="154538"/>
    <lineage>
        <taxon>Eukaryota</taxon>
        <taxon>Fungi</taxon>
        <taxon>Dikarya</taxon>
        <taxon>Basidiomycota</taxon>
        <taxon>Agaricomycotina</taxon>
        <taxon>Agaricomycetes</taxon>
        <taxon>Polyporales</taxon>
        <taxon>Polyporaceae</taxon>
        <taxon>Trametes</taxon>
    </lineage>
</organism>
<dbReference type="EMBL" id="MNAD01001729">
    <property type="protein sequence ID" value="OJT01621.1"/>
    <property type="molecule type" value="Genomic_DNA"/>
</dbReference>
<evidence type="ECO:0000313" key="2">
    <source>
        <dbReference type="EMBL" id="OJT01621.1"/>
    </source>
</evidence>
<keyword evidence="1" id="KW-0472">Membrane</keyword>
<sequence length="193" mass="20794">MSRASLIVADLIIMGVTWSVTHAHHRQCGVLRVYGAKKTITSVMYKNGGIYFILLTSLNSLHLLFSMRSMALANVATDRASFIVRFIEPLTVILITHFLIELQEASTGASTSASEGEDAASVGTLCFVRADVDSCVWSECGTLLTIGVGVGGGKEGGEAHRWSDECLEALEGVRRKLSRAEDDELEGDGDENV</sequence>
<dbReference type="AlphaFoldDB" id="A0A1M2V208"/>
<proteinExistence type="predicted"/>
<evidence type="ECO:0000256" key="1">
    <source>
        <dbReference type="SAM" id="Phobius"/>
    </source>
</evidence>
<keyword evidence="3" id="KW-1185">Reference proteome</keyword>
<keyword evidence="1" id="KW-1133">Transmembrane helix</keyword>
<name>A0A1M2V208_TRAPU</name>
<dbReference type="OrthoDB" id="2756573at2759"/>
<dbReference type="STRING" id="154538.A0A1M2V208"/>
<dbReference type="Proteomes" id="UP000184267">
    <property type="component" value="Unassembled WGS sequence"/>
</dbReference>
<accession>A0A1M2V208</accession>